<feature type="transmembrane region" description="Helical" evidence="5">
    <location>
        <begin position="249"/>
        <end position="268"/>
    </location>
</feature>
<keyword evidence="7" id="KW-0436">Ligase</keyword>
<feature type="domain" description="O-antigen ligase-related" evidence="6">
    <location>
        <begin position="207"/>
        <end position="359"/>
    </location>
</feature>
<dbReference type="PANTHER" id="PTHR37422:SF13">
    <property type="entry name" value="LIPOPOLYSACCHARIDE BIOSYNTHESIS PROTEIN PA4999-RELATED"/>
    <property type="match status" value="1"/>
</dbReference>
<evidence type="ECO:0000259" key="6">
    <source>
        <dbReference type="Pfam" id="PF04932"/>
    </source>
</evidence>
<sequence>MIFMIIKYIFNRNFVLGGYYFLMLSFYLPLKFNSIALIVCGLISLFNINKSTLKEVFIFPLNLFYILFLVLLVGLLYTENKVTGYAILERHYSLIFVPVIASSFSILNTKQQKRILYFFTLVTTVLAFYFLGYAIVDYFNTGSIYIENRSGHHLYNKFMHHRLTAPLGMHAIYFSLYLSFSFILVLHHFMKYFHSHSILIKVLFFFLFSFYSLMIILLKSALFSLALPLAIIILLFFHFGKYAFSKSKYLIGLISIIIILSAFSFYGMQSKILNFSTNLNLTEEHPGPLKIRLGVWYSSWQTIQDNWLLGAGTGDGQDALVEKYHKLDFYIGKRDQFNAHNMYLQYWISNGIFAFLLYFLILILFGLYFLKKKEYVGFLVIFLFASFSFTESTMLRQSGVVFFVLFSSLYIFKSSKKNNENFISS</sequence>
<feature type="transmembrane region" description="Helical" evidence="5">
    <location>
        <begin position="57"/>
        <end position="78"/>
    </location>
</feature>
<name>A0A6N6M7Y4_9FLAO</name>
<gene>
    <name evidence="7" type="ORF">F3059_05760</name>
</gene>
<dbReference type="Proteomes" id="UP000435357">
    <property type="component" value="Unassembled WGS sequence"/>
</dbReference>
<dbReference type="AlphaFoldDB" id="A0A6N6M7Y4"/>
<dbReference type="GO" id="GO:0016020">
    <property type="term" value="C:membrane"/>
    <property type="evidence" value="ECO:0007669"/>
    <property type="project" value="UniProtKB-SubCell"/>
</dbReference>
<comment type="caution">
    <text evidence="7">The sequence shown here is derived from an EMBL/GenBank/DDBJ whole genome shotgun (WGS) entry which is preliminary data.</text>
</comment>
<dbReference type="OrthoDB" id="1093278at2"/>
<evidence type="ECO:0000313" key="7">
    <source>
        <dbReference type="EMBL" id="KAB1064861.1"/>
    </source>
</evidence>
<feature type="transmembrane region" description="Helical" evidence="5">
    <location>
        <begin position="20"/>
        <end position="45"/>
    </location>
</feature>
<organism evidence="7 8">
    <name type="scientific">Salibacter halophilus</name>
    <dbReference type="NCBI Taxonomy" id="1803916"/>
    <lineage>
        <taxon>Bacteria</taxon>
        <taxon>Pseudomonadati</taxon>
        <taxon>Bacteroidota</taxon>
        <taxon>Flavobacteriia</taxon>
        <taxon>Flavobacteriales</taxon>
        <taxon>Salibacteraceae</taxon>
        <taxon>Salibacter</taxon>
    </lineage>
</organism>
<dbReference type="Pfam" id="PF04932">
    <property type="entry name" value="Wzy_C"/>
    <property type="match status" value="1"/>
</dbReference>
<proteinExistence type="predicted"/>
<comment type="subcellular location">
    <subcellularLocation>
        <location evidence="1">Membrane</location>
        <topology evidence="1">Multi-pass membrane protein</topology>
    </subcellularLocation>
</comment>
<evidence type="ECO:0000313" key="8">
    <source>
        <dbReference type="Proteomes" id="UP000435357"/>
    </source>
</evidence>
<feature type="transmembrane region" description="Helical" evidence="5">
    <location>
        <begin position="346"/>
        <end position="368"/>
    </location>
</feature>
<dbReference type="PANTHER" id="PTHR37422">
    <property type="entry name" value="TEICHURONIC ACID BIOSYNTHESIS PROTEIN TUAE"/>
    <property type="match status" value="1"/>
</dbReference>
<keyword evidence="4 5" id="KW-0472">Membrane</keyword>
<evidence type="ECO:0000256" key="5">
    <source>
        <dbReference type="SAM" id="Phobius"/>
    </source>
</evidence>
<evidence type="ECO:0000256" key="2">
    <source>
        <dbReference type="ARBA" id="ARBA00022692"/>
    </source>
</evidence>
<dbReference type="EMBL" id="WACR01000004">
    <property type="protein sequence ID" value="KAB1064861.1"/>
    <property type="molecule type" value="Genomic_DNA"/>
</dbReference>
<evidence type="ECO:0000256" key="4">
    <source>
        <dbReference type="ARBA" id="ARBA00023136"/>
    </source>
</evidence>
<keyword evidence="2 5" id="KW-0812">Transmembrane</keyword>
<feature type="transmembrane region" description="Helical" evidence="5">
    <location>
        <begin position="115"/>
        <end position="136"/>
    </location>
</feature>
<reference evidence="7 8" key="1">
    <citation type="submission" date="2019-09" db="EMBL/GenBank/DDBJ databases">
        <title>Genomes of Cryomorphaceae.</title>
        <authorList>
            <person name="Bowman J.P."/>
        </authorList>
    </citation>
    <scope>NUCLEOTIDE SEQUENCE [LARGE SCALE GENOMIC DNA]</scope>
    <source>
        <strain evidence="7 8">KCTC 52047</strain>
    </source>
</reference>
<dbReference type="GO" id="GO:0016874">
    <property type="term" value="F:ligase activity"/>
    <property type="evidence" value="ECO:0007669"/>
    <property type="project" value="UniProtKB-KW"/>
</dbReference>
<feature type="transmembrane region" description="Helical" evidence="5">
    <location>
        <begin position="222"/>
        <end position="240"/>
    </location>
</feature>
<evidence type="ECO:0000256" key="3">
    <source>
        <dbReference type="ARBA" id="ARBA00022989"/>
    </source>
</evidence>
<keyword evidence="8" id="KW-1185">Reference proteome</keyword>
<feature type="transmembrane region" description="Helical" evidence="5">
    <location>
        <begin position="396"/>
        <end position="412"/>
    </location>
</feature>
<feature type="transmembrane region" description="Helical" evidence="5">
    <location>
        <begin position="375"/>
        <end position="390"/>
    </location>
</feature>
<dbReference type="InterPro" id="IPR007016">
    <property type="entry name" value="O-antigen_ligase-rel_domated"/>
</dbReference>
<keyword evidence="3 5" id="KW-1133">Transmembrane helix</keyword>
<accession>A0A6N6M7Y4</accession>
<dbReference type="InterPro" id="IPR051533">
    <property type="entry name" value="WaaL-like"/>
</dbReference>
<feature type="transmembrane region" description="Helical" evidence="5">
    <location>
        <begin position="198"/>
        <end position="216"/>
    </location>
</feature>
<feature type="transmembrane region" description="Helical" evidence="5">
    <location>
        <begin position="167"/>
        <end position="186"/>
    </location>
</feature>
<feature type="transmembrane region" description="Helical" evidence="5">
    <location>
        <begin position="90"/>
        <end position="108"/>
    </location>
</feature>
<protein>
    <submittedName>
        <fullName evidence="7">O-antigen ligase family protein</fullName>
    </submittedName>
</protein>
<evidence type="ECO:0000256" key="1">
    <source>
        <dbReference type="ARBA" id="ARBA00004141"/>
    </source>
</evidence>